<proteinExistence type="predicted"/>
<evidence type="ECO:0000313" key="3">
    <source>
        <dbReference type="Proteomes" id="UP000472272"/>
    </source>
</evidence>
<reference evidence="2 3" key="1">
    <citation type="journal article" date="2019" name="Proc. Natl. Acad. Sci. U.S.A.">
        <title>Regulatory changes in pterin and carotenoid genes underlie balanced color polymorphisms in the wall lizard.</title>
        <authorList>
            <person name="Andrade P."/>
            <person name="Pinho C."/>
            <person name="Perez I de Lanuza G."/>
            <person name="Afonso S."/>
            <person name="Brejcha J."/>
            <person name="Rubin C.J."/>
            <person name="Wallerman O."/>
            <person name="Pereira P."/>
            <person name="Sabatino S.J."/>
            <person name="Bellati A."/>
            <person name="Pellitteri-Rosa D."/>
            <person name="Bosakova Z."/>
            <person name="Bunikis I."/>
            <person name="Carretero M.A."/>
            <person name="Feiner N."/>
            <person name="Marsik P."/>
            <person name="Pauperio F."/>
            <person name="Salvi D."/>
            <person name="Soler L."/>
            <person name="While G.M."/>
            <person name="Uller T."/>
            <person name="Font E."/>
            <person name="Andersson L."/>
            <person name="Carneiro M."/>
        </authorList>
    </citation>
    <scope>NUCLEOTIDE SEQUENCE</scope>
</reference>
<feature type="compositionally biased region" description="Low complexity" evidence="1">
    <location>
        <begin position="43"/>
        <end position="53"/>
    </location>
</feature>
<accession>A0A670JNH8</accession>
<dbReference type="AlphaFoldDB" id="A0A670JNH8"/>
<name>A0A670JNH8_PODMU</name>
<reference evidence="2" key="3">
    <citation type="submission" date="2025-09" db="UniProtKB">
        <authorList>
            <consortium name="Ensembl"/>
        </authorList>
    </citation>
    <scope>IDENTIFICATION</scope>
</reference>
<feature type="compositionally biased region" description="Pro residues" evidence="1">
    <location>
        <begin position="63"/>
        <end position="72"/>
    </location>
</feature>
<organism evidence="2 3">
    <name type="scientific">Podarcis muralis</name>
    <name type="common">Wall lizard</name>
    <name type="synonym">Lacerta muralis</name>
    <dbReference type="NCBI Taxonomy" id="64176"/>
    <lineage>
        <taxon>Eukaryota</taxon>
        <taxon>Metazoa</taxon>
        <taxon>Chordata</taxon>
        <taxon>Craniata</taxon>
        <taxon>Vertebrata</taxon>
        <taxon>Euteleostomi</taxon>
        <taxon>Lepidosauria</taxon>
        <taxon>Squamata</taxon>
        <taxon>Bifurcata</taxon>
        <taxon>Unidentata</taxon>
        <taxon>Episquamata</taxon>
        <taxon>Laterata</taxon>
        <taxon>Lacertibaenia</taxon>
        <taxon>Lacertidae</taxon>
        <taxon>Podarcis</taxon>
    </lineage>
</organism>
<evidence type="ECO:0000313" key="2">
    <source>
        <dbReference type="Ensembl" id="ENSPMRP00000025961.1"/>
    </source>
</evidence>
<feature type="region of interest" description="Disordered" evidence="1">
    <location>
        <begin position="26"/>
        <end position="75"/>
    </location>
</feature>
<sequence>MAGRCRTSKGALLALRAAQSFASRSCPRSATAAAPAPAPPEQPLADPAQQLPASSSGARHQQPPAPLPPPPAVDFADAQEAFRSKSSGELARGLLVLGLCSLEPLVEHEPACPLMLHQEW</sequence>
<dbReference type="Ensembl" id="ENSPMRT00000027553.1">
    <property type="protein sequence ID" value="ENSPMRP00000025961.1"/>
    <property type="gene ID" value="ENSPMRG00000016806.1"/>
</dbReference>
<evidence type="ECO:0000256" key="1">
    <source>
        <dbReference type="SAM" id="MobiDB-lite"/>
    </source>
</evidence>
<keyword evidence="3" id="KW-1185">Reference proteome</keyword>
<reference evidence="2" key="2">
    <citation type="submission" date="2025-08" db="UniProtKB">
        <authorList>
            <consortium name="Ensembl"/>
        </authorList>
    </citation>
    <scope>IDENTIFICATION</scope>
</reference>
<dbReference type="Proteomes" id="UP000472272">
    <property type="component" value="Chromosome 16"/>
</dbReference>
<protein>
    <submittedName>
        <fullName evidence="2">Uncharacterized protein</fullName>
    </submittedName>
</protein>